<evidence type="ECO:0008006" key="3">
    <source>
        <dbReference type="Google" id="ProtNLM"/>
    </source>
</evidence>
<dbReference type="AlphaFoldDB" id="A0A9X2P4F5"/>
<comment type="caution">
    <text evidence="1">The sequence shown here is derived from an EMBL/GenBank/DDBJ whole genome shotgun (WGS) entry which is preliminary data.</text>
</comment>
<dbReference type="EMBL" id="JANSUY010000010">
    <property type="protein sequence ID" value="MCR9015821.1"/>
    <property type="molecule type" value="Genomic_DNA"/>
</dbReference>
<name>A0A9X2P4F5_9BACT</name>
<evidence type="ECO:0000313" key="2">
    <source>
        <dbReference type="Proteomes" id="UP001142175"/>
    </source>
</evidence>
<accession>A0A9X2P4F5</accession>
<evidence type="ECO:0000313" key="1">
    <source>
        <dbReference type="EMBL" id="MCR9015821.1"/>
    </source>
</evidence>
<keyword evidence="2" id="KW-1185">Reference proteome</keyword>
<reference evidence="1" key="1">
    <citation type="submission" date="2022-08" db="EMBL/GenBank/DDBJ databases">
        <authorList>
            <person name="Zhang D."/>
        </authorList>
    </citation>
    <scope>NUCLEOTIDE SEQUENCE</scope>
    <source>
        <strain evidence="1">XJ19-11</strain>
    </source>
</reference>
<organism evidence="1 2">
    <name type="scientific">Aquiflexum gelatinilyticum</name>
    <dbReference type="NCBI Taxonomy" id="2961943"/>
    <lineage>
        <taxon>Bacteria</taxon>
        <taxon>Pseudomonadati</taxon>
        <taxon>Bacteroidota</taxon>
        <taxon>Cytophagia</taxon>
        <taxon>Cytophagales</taxon>
        <taxon>Cyclobacteriaceae</taxon>
        <taxon>Aquiflexum</taxon>
    </lineage>
</organism>
<sequence length="163" mass="18413">MNKETSVLNIKHTAFKKALLEAAINKHQSVIDDFQNSIREMIGSENEANQAEPDLSQQGFNSEQIHRANAVGDQVSFANREMEILQNMLPTIEDINDTVKLGSVVVTDKDIFFVSTSIERMKVNGYSVFGLSTESPIYQVMKGKKQGESFSFKVTQYRIKEIF</sequence>
<dbReference type="RefSeq" id="WP_258423683.1">
    <property type="nucleotide sequence ID" value="NZ_JANSUY010000010.1"/>
</dbReference>
<proteinExistence type="predicted"/>
<gene>
    <name evidence="1" type="ORF">NU887_12300</name>
</gene>
<dbReference type="Proteomes" id="UP001142175">
    <property type="component" value="Unassembled WGS sequence"/>
</dbReference>
<protein>
    <recommendedName>
        <fullName evidence="3">Transcription elongation factor</fullName>
    </recommendedName>
</protein>